<proteinExistence type="predicted"/>
<keyword evidence="3" id="KW-1185">Reference proteome</keyword>
<accession>A0AAV7VNZ1</accession>
<comment type="caution">
    <text evidence="2">The sequence shown here is derived from an EMBL/GenBank/DDBJ whole genome shotgun (WGS) entry which is preliminary data.</text>
</comment>
<dbReference type="EMBL" id="JANPWB010000003">
    <property type="protein sequence ID" value="KAJ1202407.1"/>
    <property type="molecule type" value="Genomic_DNA"/>
</dbReference>
<feature type="compositionally biased region" description="Polar residues" evidence="1">
    <location>
        <begin position="15"/>
        <end position="25"/>
    </location>
</feature>
<sequence>MPLNRHGKPPRVPVDSQTWAPQGTASWRKGAPAPRPGGGLAGAPELKLAGQASQGPCGLPDLGPSGYGKLEERSTHPMAWWGFRRGP</sequence>
<organism evidence="2 3">
    <name type="scientific">Pleurodeles waltl</name>
    <name type="common">Iberian ribbed newt</name>
    <dbReference type="NCBI Taxonomy" id="8319"/>
    <lineage>
        <taxon>Eukaryota</taxon>
        <taxon>Metazoa</taxon>
        <taxon>Chordata</taxon>
        <taxon>Craniata</taxon>
        <taxon>Vertebrata</taxon>
        <taxon>Euteleostomi</taxon>
        <taxon>Amphibia</taxon>
        <taxon>Batrachia</taxon>
        <taxon>Caudata</taxon>
        <taxon>Salamandroidea</taxon>
        <taxon>Salamandridae</taxon>
        <taxon>Pleurodelinae</taxon>
        <taxon>Pleurodeles</taxon>
    </lineage>
</organism>
<evidence type="ECO:0000256" key="1">
    <source>
        <dbReference type="SAM" id="MobiDB-lite"/>
    </source>
</evidence>
<reference evidence="2" key="1">
    <citation type="journal article" date="2022" name="bioRxiv">
        <title>Sequencing and chromosome-scale assembly of the giantPleurodeles waltlgenome.</title>
        <authorList>
            <person name="Brown T."/>
            <person name="Elewa A."/>
            <person name="Iarovenko S."/>
            <person name="Subramanian E."/>
            <person name="Araus A.J."/>
            <person name="Petzold A."/>
            <person name="Susuki M."/>
            <person name="Suzuki K.-i.T."/>
            <person name="Hayashi T."/>
            <person name="Toyoda A."/>
            <person name="Oliveira C."/>
            <person name="Osipova E."/>
            <person name="Leigh N.D."/>
            <person name="Simon A."/>
            <person name="Yun M.H."/>
        </authorList>
    </citation>
    <scope>NUCLEOTIDE SEQUENCE</scope>
    <source>
        <strain evidence="2">20211129_DDA</strain>
        <tissue evidence="2">Liver</tissue>
    </source>
</reference>
<evidence type="ECO:0000313" key="3">
    <source>
        <dbReference type="Proteomes" id="UP001066276"/>
    </source>
</evidence>
<protein>
    <submittedName>
        <fullName evidence="2">Uncharacterized protein</fullName>
    </submittedName>
</protein>
<evidence type="ECO:0000313" key="2">
    <source>
        <dbReference type="EMBL" id="KAJ1202407.1"/>
    </source>
</evidence>
<dbReference type="Proteomes" id="UP001066276">
    <property type="component" value="Chromosome 2_1"/>
</dbReference>
<name>A0AAV7VNZ1_PLEWA</name>
<dbReference type="AlphaFoldDB" id="A0AAV7VNZ1"/>
<feature type="region of interest" description="Disordered" evidence="1">
    <location>
        <begin position="1"/>
        <end position="71"/>
    </location>
</feature>
<gene>
    <name evidence="2" type="ORF">NDU88_006207</name>
</gene>